<keyword evidence="7" id="KW-0067">ATP-binding</keyword>
<dbReference type="InterPro" id="IPR003661">
    <property type="entry name" value="HisK_dim/P_dom"/>
</dbReference>
<gene>
    <name evidence="10" type="ORF">I596_140</name>
</gene>
<keyword evidence="8" id="KW-0902">Two-component regulatory system</keyword>
<keyword evidence="4" id="KW-0808">Transferase</keyword>
<reference evidence="10 11" key="1">
    <citation type="submission" date="2016-04" db="EMBL/GenBank/DDBJ databases">
        <title>Complete genome sequence of Dokdonella koreensis DS-123T.</title>
        <authorList>
            <person name="Kim J.F."/>
            <person name="Lee H."/>
            <person name="Kwak M.-J."/>
        </authorList>
    </citation>
    <scope>NUCLEOTIDE SEQUENCE [LARGE SCALE GENOMIC DNA]</scope>
    <source>
        <strain evidence="10 11">DS-123</strain>
    </source>
</reference>
<dbReference type="STRING" id="1300342.I596_140"/>
<evidence type="ECO:0000256" key="1">
    <source>
        <dbReference type="ARBA" id="ARBA00000085"/>
    </source>
</evidence>
<dbReference type="GO" id="GO:0000155">
    <property type="term" value="F:phosphorelay sensor kinase activity"/>
    <property type="evidence" value="ECO:0007669"/>
    <property type="project" value="InterPro"/>
</dbReference>
<keyword evidence="3" id="KW-0597">Phosphoprotein</keyword>
<evidence type="ECO:0000313" key="11">
    <source>
        <dbReference type="Proteomes" id="UP000076830"/>
    </source>
</evidence>
<dbReference type="CDD" id="cd00082">
    <property type="entry name" value="HisKA"/>
    <property type="match status" value="1"/>
</dbReference>
<accession>A0A161HII8</accession>
<dbReference type="AlphaFoldDB" id="A0A161HII8"/>
<evidence type="ECO:0000256" key="2">
    <source>
        <dbReference type="ARBA" id="ARBA00012438"/>
    </source>
</evidence>
<organism evidence="10 11">
    <name type="scientific">Dokdonella koreensis DS-123</name>
    <dbReference type="NCBI Taxonomy" id="1300342"/>
    <lineage>
        <taxon>Bacteria</taxon>
        <taxon>Pseudomonadati</taxon>
        <taxon>Pseudomonadota</taxon>
        <taxon>Gammaproteobacteria</taxon>
        <taxon>Lysobacterales</taxon>
        <taxon>Rhodanobacteraceae</taxon>
        <taxon>Dokdonella</taxon>
    </lineage>
</organism>
<dbReference type="Gene3D" id="3.30.565.10">
    <property type="entry name" value="Histidine kinase-like ATPase, C-terminal domain"/>
    <property type="match status" value="1"/>
</dbReference>
<keyword evidence="6 10" id="KW-0418">Kinase</keyword>
<comment type="catalytic activity">
    <reaction evidence="1">
        <text>ATP + protein L-histidine = ADP + protein N-phospho-L-histidine.</text>
        <dbReference type="EC" id="2.7.13.3"/>
    </reaction>
</comment>
<keyword evidence="11" id="KW-1185">Reference proteome</keyword>
<feature type="domain" description="Histidine kinase" evidence="9">
    <location>
        <begin position="136"/>
        <end position="289"/>
    </location>
</feature>
<sequence length="342" mass="37238">MSPKNARTVQTDAIEAEAVLEGCATGLAIIDDTLRMDWLNPALAERFGALLRRRAGTGHLLLDIDNDSFTEAAQRARLEGRTVLLRQVRLGDGTGGELIGDAAFTPFGDDRLLLEWHGLPAASDAAAPALSASLRGFAHEVKNPLAGLRGAAQLLRRHLDVPEQSELAELIIDEADRLAALADRLLRAGGKPRLARINPHELLERVAALVGAETGAPQIRRDYDPSVPPVQGDRDRLHQLLLNLARNAVEAGATQLTLRSRVEHGVRLAEQRRPLALRIDLTDDGRGVPRSWPTPCSSRWCRDGPTAPAWAWRWRRRSRASTAATCAMSAARARPPSPSCCR</sequence>
<evidence type="ECO:0000313" key="10">
    <source>
        <dbReference type="EMBL" id="ANB16180.1"/>
    </source>
</evidence>
<proteinExistence type="predicted"/>
<dbReference type="PANTHER" id="PTHR43065:SF16">
    <property type="entry name" value="SENSORY HISTIDINE KINASE_PHOSPHATASE NTRB"/>
    <property type="match status" value="1"/>
</dbReference>
<dbReference type="Proteomes" id="UP000076830">
    <property type="component" value="Chromosome"/>
</dbReference>
<keyword evidence="5" id="KW-0547">Nucleotide-binding</keyword>
<evidence type="ECO:0000256" key="3">
    <source>
        <dbReference type="ARBA" id="ARBA00022553"/>
    </source>
</evidence>
<dbReference type="PROSITE" id="PS50109">
    <property type="entry name" value="HIS_KIN"/>
    <property type="match status" value="1"/>
</dbReference>
<protein>
    <recommendedName>
        <fullName evidence="2">histidine kinase</fullName>
        <ecNumber evidence="2">2.7.13.3</ecNumber>
    </recommendedName>
</protein>
<dbReference type="SMART" id="SM00388">
    <property type="entry name" value="HisKA"/>
    <property type="match status" value="1"/>
</dbReference>
<name>A0A161HII8_9GAMM</name>
<dbReference type="EC" id="2.7.13.3" evidence="2"/>
<evidence type="ECO:0000256" key="7">
    <source>
        <dbReference type="ARBA" id="ARBA00022840"/>
    </source>
</evidence>
<evidence type="ECO:0000256" key="8">
    <source>
        <dbReference type="ARBA" id="ARBA00023012"/>
    </source>
</evidence>
<dbReference type="PATRIC" id="fig|1300342.3.peg.139"/>
<evidence type="ECO:0000256" key="4">
    <source>
        <dbReference type="ARBA" id="ARBA00022679"/>
    </source>
</evidence>
<dbReference type="PANTHER" id="PTHR43065">
    <property type="entry name" value="SENSOR HISTIDINE KINASE"/>
    <property type="match status" value="1"/>
</dbReference>
<dbReference type="InterPro" id="IPR036890">
    <property type="entry name" value="HATPase_C_sf"/>
</dbReference>
<dbReference type="Gene3D" id="1.10.287.130">
    <property type="match status" value="1"/>
</dbReference>
<dbReference type="SUPFAM" id="SSF55874">
    <property type="entry name" value="ATPase domain of HSP90 chaperone/DNA topoisomerase II/histidine kinase"/>
    <property type="match status" value="1"/>
</dbReference>
<dbReference type="EMBL" id="CP015249">
    <property type="protein sequence ID" value="ANB16180.1"/>
    <property type="molecule type" value="Genomic_DNA"/>
</dbReference>
<evidence type="ECO:0000259" key="9">
    <source>
        <dbReference type="PROSITE" id="PS50109"/>
    </source>
</evidence>
<dbReference type="KEGG" id="dko:I596_140"/>
<dbReference type="GO" id="GO:0005524">
    <property type="term" value="F:ATP binding"/>
    <property type="evidence" value="ECO:0007669"/>
    <property type="project" value="UniProtKB-KW"/>
</dbReference>
<evidence type="ECO:0000256" key="6">
    <source>
        <dbReference type="ARBA" id="ARBA00022777"/>
    </source>
</evidence>
<evidence type="ECO:0000256" key="5">
    <source>
        <dbReference type="ARBA" id="ARBA00022741"/>
    </source>
</evidence>
<dbReference type="InterPro" id="IPR005467">
    <property type="entry name" value="His_kinase_dom"/>
</dbReference>
<dbReference type="Pfam" id="PF00512">
    <property type="entry name" value="HisKA"/>
    <property type="match status" value="1"/>
</dbReference>